<organism evidence="2 3">
    <name type="scientific">Halalkalicoccus jeotgali (strain DSM 18796 / CECT 7217 / JCM 14584 / KCTC 4019 / B3)</name>
    <dbReference type="NCBI Taxonomy" id="795797"/>
    <lineage>
        <taxon>Archaea</taxon>
        <taxon>Methanobacteriati</taxon>
        <taxon>Methanobacteriota</taxon>
        <taxon>Stenosarchaea group</taxon>
        <taxon>Halobacteria</taxon>
        <taxon>Halobacteriales</taxon>
        <taxon>Halococcaceae</taxon>
        <taxon>Halalkalicoccus</taxon>
    </lineage>
</organism>
<dbReference type="HOGENOM" id="CLU_114074_1_0_2"/>
<dbReference type="OrthoDB" id="206471at2157"/>
<dbReference type="Proteomes" id="UP000000390">
    <property type="component" value="Plasmid 1"/>
</dbReference>
<gene>
    <name evidence="2" type="ordered locus">HacjB3_16716</name>
</gene>
<evidence type="ECO:0000313" key="2">
    <source>
        <dbReference type="EMBL" id="ADJ16693.1"/>
    </source>
</evidence>
<feature type="domain" description="DUF6884" evidence="1">
    <location>
        <begin position="3"/>
        <end position="138"/>
    </location>
</feature>
<dbReference type="RefSeq" id="WP_013199595.1">
    <property type="nucleotide sequence ID" value="NC_014298.1"/>
</dbReference>
<sequence>MEIGLISCTKSKRDDSAQPKDLYMESPLFRKARAYTERVHDDWYVLSAKHHLLDPDGPPIDPYEETLTTATVDQRREWAQTVFDQLSTNGLLKPDTTLVIHAGKAYYEPLLPLLKDEPVSIEVPTEGLQIGNTLAWYNDHQ</sequence>
<dbReference type="PATRIC" id="fig|795797.18.peg.3287"/>
<dbReference type="Pfam" id="PF21818">
    <property type="entry name" value="DUF6884"/>
    <property type="match status" value="1"/>
</dbReference>
<accession>D8JBP0</accession>
<dbReference type="InterPro" id="IPR049251">
    <property type="entry name" value="DUF6884"/>
</dbReference>
<reference evidence="2 3" key="1">
    <citation type="journal article" date="2010" name="J. Bacteriol.">
        <title>Complete genome sequence of Halalkalicoccus jeotgali B3(T), an extremely halophilic archaeon.</title>
        <authorList>
            <person name="Roh S.W."/>
            <person name="Nam Y.D."/>
            <person name="Nam S.H."/>
            <person name="Choi S.H."/>
            <person name="Park H.S."/>
            <person name="Bae J.W."/>
        </authorList>
    </citation>
    <scope>NUCLEOTIDE SEQUENCE [LARGE SCALE GENOMIC DNA]</scope>
    <source>
        <strain evidence="3">DSM 18796 / CECT 7217 / JCM 14584 / KCTC 4019 / B3</strain>
        <plasmid evidence="3">1</plasmid>
    </source>
</reference>
<dbReference type="EMBL" id="CP002063">
    <property type="protein sequence ID" value="ADJ16693.1"/>
    <property type="molecule type" value="Genomic_DNA"/>
</dbReference>
<dbReference type="AlphaFoldDB" id="D8JBP0"/>
<proteinExistence type="predicted"/>
<geneLocation type="plasmid" evidence="2 3">
    <name>1</name>
</geneLocation>
<dbReference type="eggNOG" id="arCOG03726">
    <property type="taxonomic scope" value="Archaea"/>
</dbReference>
<evidence type="ECO:0000313" key="3">
    <source>
        <dbReference type="Proteomes" id="UP000000390"/>
    </source>
</evidence>
<keyword evidence="2" id="KW-0614">Plasmid</keyword>
<name>D8JBP0_HALJB</name>
<evidence type="ECO:0000259" key="1">
    <source>
        <dbReference type="Pfam" id="PF21818"/>
    </source>
</evidence>
<protein>
    <recommendedName>
        <fullName evidence="1">DUF6884 domain-containing protein</fullName>
    </recommendedName>
</protein>
<dbReference type="GeneID" id="9421139"/>
<dbReference type="KEGG" id="hje:HacjB3_16716"/>